<evidence type="ECO:0000313" key="5">
    <source>
        <dbReference type="EMBL" id="GAH84922.1"/>
    </source>
</evidence>
<evidence type="ECO:0000256" key="3">
    <source>
        <dbReference type="ARBA" id="ARBA00023163"/>
    </source>
</evidence>
<sequence>FILGLVRSPQETFREHIAIIDALGRSDAEGAENLMREHLRKSRDALERAYLEKGTDLRKQSKHMSDML</sequence>
<evidence type="ECO:0000259" key="4">
    <source>
        <dbReference type="Pfam" id="PF07729"/>
    </source>
</evidence>
<accession>X1IT76</accession>
<dbReference type="InterPro" id="IPR008920">
    <property type="entry name" value="TF_FadR/GntR_C"/>
</dbReference>
<dbReference type="InterPro" id="IPR011711">
    <property type="entry name" value="GntR_C"/>
</dbReference>
<proteinExistence type="predicted"/>
<reference evidence="5" key="1">
    <citation type="journal article" date="2014" name="Front. Microbiol.">
        <title>High frequency of phylogenetically diverse reductive dehalogenase-homologous genes in deep subseafloor sedimentary metagenomes.</title>
        <authorList>
            <person name="Kawai M."/>
            <person name="Futagami T."/>
            <person name="Toyoda A."/>
            <person name="Takaki Y."/>
            <person name="Nishi S."/>
            <person name="Hori S."/>
            <person name="Arai W."/>
            <person name="Tsubouchi T."/>
            <person name="Morono Y."/>
            <person name="Uchiyama I."/>
            <person name="Ito T."/>
            <person name="Fujiyama A."/>
            <person name="Inagaki F."/>
            <person name="Takami H."/>
        </authorList>
    </citation>
    <scope>NUCLEOTIDE SEQUENCE</scope>
    <source>
        <strain evidence="5">Expedition CK06-06</strain>
    </source>
</reference>
<organism evidence="5">
    <name type="scientific">marine sediment metagenome</name>
    <dbReference type="NCBI Taxonomy" id="412755"/>
    <lineage>
        <taxon>unclassified sequences</taxon>
        <taxon>metagenomes</taxon>
        <taxon>ecological metagenomes</taxon>
    </lineage>
</organism>
<dbReference type="EMBL" id="BARU01043771">
    <property type="protein sequence ID" value="GAH84922.1"/>
    <property type="molecule type" value="Genomic_DNA"/>
</dbReference>
<keyword evidence="1" id="KW-0805">Transcription regulation</keyword>
<evidence type="ECO:0000256" key="1">
    <source>
        <dbReference type="ARBA" id="ARBA00023015"/>
    </source>
</evidence>
<comment type="caution">
    <text evidence="5">The sequence shown here is derived from an EMBL/GenBank/DDBJ whole genome shotgun (WGS) entry which is preliminary data.</text>
</comment>
<dbReference type="AlphaFoldDB" id="X1IT76"/>
<keyword evidence="2" id="KW-0238">DNA-binding</keyword>
<evidence type="ECO:0000256" key="2">
    <source>
        <dbReference type="ARBA" id="ARBA00023125"/>
    </source>
</evidence>
<keyword evidence="3" id="KW-0804">Transcription</keyword>
<gene>
    <name evidence="5" type="ORF">S03H2_66954</name>
</gene>
<dbReference type="SUPFAM" id="SSF48008">
    <property type="entry name" value="GntR ligand-binding domain-like"/>
    <property type="match status" value="1"/>
</dbReference>
<name>X1IT76_9ZZZZ</name>
<protein>
    <recommendedName>
        <fullName evidence="4">GntR C-terminal domain-containing protein</fullName>
    </recommendedName>
</protein>
<dbReference type="Pfam" id="PF07729">
    <property type="entry name" value="FCD"/>
    <property type="match status" value="1"/>
</dbReference>
<dbReference type="Gene3D" id="1.20.120.530">
    <property type="entry name" value="GntR ligand-binding domain-like"/>
    <property type="match status" value="1"/>
</dbReference>
<dbReference type="GO" id="GO:0003677">
    <property type="term" value="F:DNA binding"/>
    <property type="evidence" value="ECO:0007669"/>
    <property type="project" value="UniProtKB-KW"/>
</dbReference>
<feature type="non-terminal residue" evidence="5">
    <location>
        <position position="1"/>
    </location>
</feature>
<feature type="domain" description="GntR C-terminal" evidence="4">
    <location>
        <begin position="8"/>
        <end position="40"/>
    </location>
</feature>